<dbReference type="Proteomes" id="UP001431131">
    <property type="component" value="Unassembled WGS sequence"/>
</dbReference>
<comment type="caution">
    <text evidence="2">The sequence shown here is derived from an EMBL/GenBank/DDBJ whole genome shotgun (WGS) entry which is preliminary data.</text>
</comment>
<organism evidence="2 3">
    <name type="scientific">Fredinandcohnia quinoae</name>
    <dbReference type="NCBI Taxonomy" id="2918902"/>
    <lineage>
        <taxon>Bacteria</taxon>
        <taxon>Bacillati</taxon>
        <taxon>Bacillota</taxon>
        <taxon>Bacilli</taxon>
        <taxon>Bacillales</taxon>
        <taxon>Bacillaceae</taxon>
        <taxon>Fredinandcohnia</taxon>
    </lineage>
</organism>
<reference evidence="2" key="1">
    <citation type="submission" date="2022-02" db="EMBL/GenBank/DDBJ databases">
        <title>Fredinandcohnia quinoae sp. nov. isolated from Chenopodium quinoa seeds.</title>
        <authorList>
            <person name="Saati-Santamaria Z."/>
            <person name="Flores-Felix J.D."/>
            <person name="Igual J.M."/>
            <person name="Velazquez E."/>
            <person name="Garcia-Fraile P."/>
            <person name="Martinez-Molina E."/>
        </authorList>
    </citation>
    <scope>NUCLEOTIDE SEQUENCE</scope>
    <source>
        <strain evidence="2">SECRCQ15</strain>
    </source>
</reference>
<dbReference type="AlphaFoldDB" id="A0AAW5DZB2"/>
<evidence type="ECO:0000313" key="2">
    <source>
        <dbReference type="EMBL" id="MCH1624659.1"/>
    </source>
</evidence>
<name>A0AAW5DZB2_9BACI</name>
<keyword evidence="3" id="KW-1185">Reference proteome</keyword>
<sequence>MQYNLQGDLLTIPSTLIATLIYKLLHLNNKKYYNRLAFNM</sequence>
<gene>
    <name evidence="2" type="ORF">MJG50_04920</name>
</gene>
<feature type="transmembrane region" description="Helical" evidence="1">
    <location>
        <begin position="6"/>
        <end position="25"/>
    </location>
</feature>
<protein>
    <submittedName>
        <fullName evidence="2">DUF3949 domain-containing protein</fullName>
    </submittedName>
</protein>
<proteinExistence type="predicted"/>
<keyword evidence="1" id="KW-1133">Transmembrane helix</keyword>
<dbReference type="Pfam" id="PF13133">
    <property type="entry name" value="DUF3949"/>
    <property type="match status" value="1"/>
</dbReference>
<evidence type="ECO:0000313" key="3">
    <source>
        <dbReference type="Proteomes" id="UP001431131"/>
    </source>
</evidence>
<evidence type="ECO:0000256" key="1">
    <source>
        <dbReference type="SAM" id="Phobius"/>
    </source>
</evidence>
<keyword evidence="1" id="KW-0472">Membrane</keyword>
<dbReference type="EMBL" id="JAKTTI010000004">
    <property type="protein sequence ID" value="MCH1624659.1"/>
    <property type="molecule type" value="Genomic_DNA"/>
</dbReference>
<accession>A0AAW5DZB2</accession>
<dbReference type="InterPro" id="IPR025032">
    <property type="entry name" value="DUF3949"/>
</dbReference>
<keyword evidence="1" id="KW-0812">Transmembrane</keyword>